<keyword evidence="2" id="KW-1133">Transmembrane helix</keyword>
<feature type="transmembrane region" description="Helical" evidence="2">
    <location>
        <begin position="53"/>
        <end position="76"/>
    </location>
</feature>
<accession>A0A1H8SZ86</accession>
<dbReference type="EMBL" id="FODV01000005">
    <property type="protein sequence ID" value="SEO83533.1"/>
    <property type="molecule type" value="Genomic_DNA"/>
</dbReference>
<name>A0A1H8SZ86_9EURY</name>
<keyword evidence="2" id="KW-0472">Membrane</keyword>
<reference evidence="4" key="1">
    <citation type="submission" date="2016-10" db="EMBL/GenBank/DDBJ databases">
        <authorList>
            <person name="Varghese N."/>
            <person name="Submissions S."/>
        </authorList>
    </citation>
    <scope>NUCLEOTIDE SEQUENCE [LARGE SCALE GENOMIC DNA]</scope>
    <source>
        <strain evidence="4">CGMCC 1.10121</strain>
    </source>
</reference>
<proteinExistence type="predicted"/>
<gene>
    <name evidence="3" type="ORF">SAMN04487948_105392</name>
</gene>
<dbReference type="Proteomes" id="UP000199126">
    <property type="component" value="Unassembled WGS sequence"/>
</dbReference>
<evidence type="ECO:0000313" key="4">
    <source>
        <dbReference type="Proteomes" id="UP000199126"/>
    </source>
</evidence>
<dbReference type="RefSeq" id="WP_089824649.1">
    <property type="nucleotide sequence ID" value="NZ_FODV01000005.1"/>
</dbReference>
<feature type="region of interest" description="Disordered" evidence="1">
    <location>
        <begin position="1"/>
        <end position="29"/>
    </location>
</feature>
<keyword evidence="2" id="KW-0812">Transmembrane</keyword>
<evidence type="ECO:0000256" key="1">
    <source>
        <dbReference type="SAM" id="MobiDB-lite"/>
    </source>
</evidence>
<organism evidence="3 4">
    <name type="scientific">Halogranum amylolyticum</name>
    <dbReference type="NCBI Taxonomy" id="660520"/>
    <lineage>
        <taxon>Archaea</taxon>
        <taxon>Methanobacteriati</taxon>
        <taxon>Methanobacteriota</taxon>
        <taxon>Stenosarchaea group</taxon>
        <taxon>Halobacteria</taxon>
        <taxon>Halobacteriales</taxon>
        <taxon>Haloferacaceae</taxon>
    </lineage>
</organism>
<evidence type="ECO:0000256" key="2">
    <source>
        <dbReference type="SAM" id="Phobius"/>
    </source>
</evidence>
<keyword evidence="4" id="KW-1185">Reference proteome</keyword>
<dbReference type="AlphaFoldDB" id="A0A1H8SZ86"/>
<sequence length="77" mass="7942">MPGTDRYATTAVRSKPSDGGVTSRSSRTVTRTTSLCTDTAVRTSKAPPSFTKLGMLLVLFALVALLVVAVDGVGGVQ</sequence>
<evidence type="ECO:0000313" key="3">
    <source>
        <dbReference type="EMBL" id="SEO83533.1"/>
    </source>
</evidence>
<protein>
    <submittedName>
        <fullName evidence="3">Uncharacterized protein</fullName>
    </submittedName>
</protein>